<dbReference type="PROSITE" id="PS50943">
    <property type="entry name" value="HTH_CROC1"/>
    <property type="match status" value="1"/>
</dbReference>
<dbReference type="Pfam" id="PF12844">
    <property type="entry name" value="HTH_19"/>
    <property type="match status" value="1"/>
</dbReference>
<dbReference type="AlphaFoldDB" id="C0ECX8"/>
<dbReference type="Proteomes" id="UP000003340">
    <property type="component" value="Unassembled WGS sequence"/>
</dbReference>
<sequence length="112" mass="12491">MPTLSIDRILNLIKKSGKTDKAITLDLELSNSAISEWKKGKAFPKTDAIVKLAQYFDVSVDYLLGLTNTKRPDKQEVSEQAMRVAELFDSLDEKSQAKVEGFLEALADQNKS</sequence>
<dbReference type="InterPro" id="IPR001387">
    <property type="entry name" value="Cro/C1-type_HTH"/>
</dbReference>
<name>C0ECX8_9FIRM</name>
<dbReference type="eggNOG" id="ENOG502ZMDI">
    <property type="taxonomic scope" value="Bacteria"/>
</dbReference>
<dbReference type="SUPFAM" id="SSF47413">
    <property type="entry name" value="lambda repressor-like DNA-binding domains"/>
    <property type="match status" value="1"/>
</dbReference>
<organism evidence="2 3">
    <name type="scientific">[Clostridium] methylpentosum DSM 5476</name>
    <dbReference type="NCBI Taxonomy" id="537013"/>
    <lineage>
        <taxon>Bacteria</taxon>
        <taxon>Bacillati</taxon>
        <taxon>Bacillota</taxon>
        <taxon>Clostridia</taxon>
        <taxon>Eubacteriales</taxon>
        <taxon>Oscillospiraceae</taxon>
        <taxon>Oscillospiraceae incertae sedis</taxon>
    </lineage>
</organism>
<dbReference type="Gene3D" id="1.10.260.40">
    <property type="entry name" value="lambda repressor-like DNA-binding domains"/>
    <property type="match status" value="1"/>
</dbReference>
<dbReference type="HOGENOM" id="CLU_066192_4_5_9"/>
<dbReference type="STRING" id="537013.CLOSTMETH_01699"/>
<keyword evidence="2" id="KW-0238">DNA-binding</keyword>
<reference evidence="2 3" key="2">
    <citation type="submission" date="2009-02" db="EMBL/GenBank/DDBJ databases">
        <title>Draft genome sequence of Clostridium methylpentosum (DSM 5476).</title>
        <authorList>
            <person name="Sudarsanam P."/>
            <person name="Ley R."/>
            <person name="Guruge J."/>
            <person name="Turnbaugh P.J."/>
            <person name="Mahowald M."/>
            <person name="Liep D."/>
            <person name="Gordon J."/>
        </authorList>
    </citation>
    <scope>NUCLEOTIDE SEQUENCE [LARGE SCALE GENOMIC DNA]</scope>
    <source>
        <strain evidence="2 3">DSM 5476</strain>
    </source>
</reference>
<proteinExistence type="predicted"/>
<dbReference type="EMBL" id="ACEC01000058">
    <property type="protein sequence ID" value="EEG30630.1"/>
    <property type="molecule type" value="Genomic_DNA"/>
</dbReference>
<evidence type="ECO:0000313" key="2">
    <source>
        <dbReference type="EMBL" id="EEG30630.1"/>
    </source>
</evidence>
<feature type="domain" description="HTH cro/C1-type" evidence="1">
    <location>
        <begin position="27"/>
        <end position="63"/>
    </location>
</feature>
<reference evidence="2 3" key="1">
    <citation type="submission" date="2009-01" db="EMBL/GenBank/DDBJ databases">
        <authorList>
            <person name="Fulton L."/>
            <person name="Clifton S."/>
            <person name="Fulton B."/>
            <person name="Xu J."/>
            <person name="Minx P."/>
            <person name="Pepin K.H."/>
            <person name="Johnson M."/>
            <person name="Bhonagiri V."/>
            <person name="Nash W.E."/>
            <person name="Mardis E.R."/>
            <person name="Wilson R.K."/>
        </authorList>
    </citation>
    <scope>NUCLEOTIDE SEQUENCE [LARGE SCALE GENOMIC DNA]</scope>
    <source>
        <strain evidence="2 3">DSM 5476</strain>
    </source>
</reference>
<evidence type="ECO:0000313" key="3">
    <source>
        <dbReference type="Proteomes" id="UP000003340"/>
    </source>
</evidence>
<accession>C0ECX8</accession>
<dbReference type="GO" id="GO:0003677">
    <property type="term" value="F:DNA binding"/>
    <property type="evidence" value="ECO:0007669"/>
    <property type="project" value="UniProtKB-KW"/>
</dbReference>
<protein>
    <submittedName>
        <fullName evidence="2">DNA-binding helix-turn-helix protein</fullName>
    </submittedName>
</protein>
<keyword evidence="3" id="KW-1185">Reference proteome</keyword>
<evidence type="ECO:0000259" key="1">
    <source>
        <dbReference type="PROSITE" id="PS50943"/>
    </source>
</evidence>
<dbReference type="SMART" id="SM00530">
    <property type="entry name" value="HTH_XRE"/>
    <property type="match status" value="1"/>
</dbReference>
<dbReference type="CDD" id="cd00093">
    <property type="entry name" value="HTH_XRE"/>
    <property type="match status" value="1"/>
</dbReference>
<comment type="caution">
    <text evidence="2">The sequence shown here is derived from an EMBL/GenBank/DDBJ whole genome shotgun (WGS) entry which is preliminary data.</text>
</comment>
<dbReference type="InterPro" id="IPR010982">
    <property type="entry name" value="Lambda_DNA-bd_dom_sf"/>
</dbReference>
<gene>
    <name evidence="2" type="ORF">CLOSTMETH_01699</name>
</gene>